<feature type="chain" id="PRO_5020995781" evidence="2">
    <location>
        <begin position="29"/>
        <end position="456"/>
    </location>
</feature>
<dbReference type="SUPFAM" id="SSF55486">
    <property type="entry name" value="Metalloproteases ('zincins'), catalytic domain"/>
    <property type="match status" value="1"/>
</dbReference>
<gene>
    <name evidence="3" type="ORF">CLV71_108219</name>
</gene>
<dbReference type="Proteomes" id="UP000294927">
    <property type="component" value="Unassembled WGS sequence"/>
</dbReference>
<evidence type="ECO:0000313" key="4">
    <source>
        <dbReference type="Proteomes" id="UP000294927"/>
    </source>
</evidence>
<dbReference type="AlphaFoldDB" id="A0A4R7VIC8"/>
<name>A0A4R7VIC8_9PSEU</name>
<proteinExistence type="predicted"/>
<evidence type="ECO:0000256" key="2">
    <source>
        <dbReference type="SAM" id="SignalP"/>
    </source>
</evidence>
<feature type="signal peptide" evidence="2">
    <location>
        <begin position="1"/>
        <end position="28"/>
    </location>
</feature>
<keyword evidence="4" id="KW-1185">Reference proteome</keyword>
<sequence>MWIVNVAPFLVAAAVGLSVVSAPGTAVAAEPAGPNPYLSWPANSSTVDLAAWRKIMVKESSTRRSTVDNSAPVVTETEPAGVRGANDTPAQAEPLPRFGTGAHRTPVARILGGLSPSADAQDVDVYRLDLRAGDVFAAMATGAARQVTILDPAGVRRQGSAQDFSALYPEASPLPRGGNAIADHVAAVTGTHYLAVAGDAGDYEVDLQVHRPPLERERTPQTVFLDFDGATVDLARFEIEPNPGVRTLSPFSSFLGQWGLSQADERAVARQIVRTVRENLAADTGGRLVVLSSLDHRDVFGRENVSRVVIGGTTEEAGFATVGIAESIDPGNFAHEETALVLQDFLAQPAGPVVSINTYLTPESDRVAFVGTAIGNVVAHEIGHYVGSWHTDNTNTELNLMDAGGAGIADFFGVGPDGVGGTADDTDTDLGTDVFRPLEGFTGLEDTVTRTAYGLS</sequence>
<protein>
    <submittedName>
        <fullName evidence="3">Uncharacterized protein</fullName>
    </submittedName>
</protein>
<evidence type="ECO:0000313" key="3">
    <source>
        <dbReference type="EMBL" id="TDV48859.1"/>
    </source>
</evidence>
<keyword evidence="2" id="KW-0732">Signal</keyword>
<accession>A0A4R7VIC8</accession>
<comment type="caution">
    <text evidence="3">The sequence shown here is derived from an EMBL/GenBank/DDBJ whole genome shotgun (WGS) entry which is preliminary data.</text>
</comment>
<reference evidence="3 4" key="1">
    <citation type="submission" date="2019-03" db="EMBL/GenBank/DDBJ databases">
        <title>Genomic Encyclopedia of Archaeal and Bacterial Type Strains, Phase II (KMG-II): from individual species to whole genera.</title>
        <authorList>
            <person name="Goeker M."/>
        </authorList>
    </citation>
    <scope>NUCLEOTIDE SEQUENCE [LARGE SCALE GENOMIC DNA]</scope>
    <source>
        <strain evidence="3 4">DSM 45499</strain>
    </source>
</reference>
<feature type="region of interest" description="Disordered" evidence="1">
    <location>
        <begin position="78"/>
        <end position="99"/>
    </location>
</feature>
<organism evidence="3 4">
    <name type="scientific">Actinophytocola oryzae</name>
    <dbReference type="NCBI Taxonomy" id="502181"/>
    <lineage>
        <taxon>Bacteria</taxon>
        <taxon>Bacillati</taxon>
        <taxon>Actinomycetota</taxon>
        <taxon>Actinomycetes</taxon>
        <taxon>Pseudonocardiales</taxon>
        <taxon>Pseudonocardiaceae</taxon>
    </lineage>
</organism>
<evidence type="ECO:0000256" key="1">
    <source>
        <dbReference type="SAM" id="MobiDB-lite"/>
    </source>
</evidence>
<dbReference type="EMBL" id="SOCP01000008">
    <property type="protein sequence ID" value="TDV48859.1"/>
    <property type="molecule type" value="Genomic_DNA"/>
</dbReference>